<dbReference type="AlphaFoldDB" id="R4XE80"/>
<evidence type="ECO:0000259" key="4">
    <source>
        <dbReference type="SMART" id="SM00839"/>
    </source>
</evidence>
<gene>
    <name evidence="5" type="ORF">TAPDE_002907</name>
</gene>
<dbReference type="SUPFAM" id="SSF53223">
    <property type="entry name" value="Aminoacid dehydrogenase-like, N-terminal domain"/>
    <property type="match status" value="1"/>
</dbReference>
<evidence type="ECO:0000256" key="3">
    <source>
        <dbReference type="ARBA" id="ARBA00023027"/>
    </source>
</evidence>
<dbReference type="Pfam" id="PF00208">
    <property type="entry name" value="ELFV_dehydrog"/>
    <property type="match status" value="1"/>
</dbReference>
<protein>
    <submittedName>
        <fullName evidence="5">NAD dependent glutamate dehydrogenase</fullName>
    </submittedName>
</protein>
<evidence type="ECO:0000313" key="5">
    <source>
        <dbReference type="EMBL" id="CCG82760.1"/>
    </source>
</evidence>
<dbReference type="Gene3D" id="3.40.50.720">
    <property type="entry name" value="NAD(P)-binding Rossmann-like Domain"/>
    <property type="match status" value="1"/>
</dbReference>
<dbReference type="InterPro" id="IPR056365">
    <property type="entry name" value="NAD-GDH_2nd"/>
</dbReference>
<organism evidence="5 6">
    <name type="scientific">Taphrina deformans (strain PYCC 5710 / ATCC 11124 / CBS 356.35 / IMI 108563 / JCM 9778 / NBRC 8474)</name>
    <name type="common">Peach leaf curl fungus</name>
    <name type="synonym">Lalaria deformans</name>
    <dbReference type="NCBI Taxonomy" id="1097556"/>
    <lineage>
        <taxon>Eukaryota</taxon>
        <taxon>Fungi</taxon>
        <taxon>Dikarya</taxon>
        <taxon>Ascomycota</taxon>
        <taxon>Taphrinomycotina</taxon>
        <taxon>Taphrinomycetes</taxon>
        <taxon>Taphrinales</taxon>
        <taxon>Taphrinaceae</taxon>
        <taxon>Taphrina</taxon>
    </lineage>
</organism>
<proteinExistence type="inferred from homology"/>
<dbReference type="GO" id="GO:0005739">
    <property type="term" value="C:mitochondrion"/>
    <property type="evidence" value="ECO:0007669"/>
    <property type="project" value="TreeGrafter"/>
</dbReference>
<dbReference type="PANTHER" id="PTHR11606">
    <property type="entry name" value="GLUTAMATE DEHYDROGENASE"/>
    <property type="match status" value="1"/>
</dbReference>
<dbReference type="EMBL" id="CAHR02000098">
    <property type="protein sequence ID" value="CCG82760.1"/>
    <property type="molecule type" value="Genomic_DNA"/>
</dbReference>
<dbReference type="VEuPathDB" id="FungiDB:TAPDE_002907"/>
<dbReference type="InterPro" id="IPR006096">
    <property type="entry name" value="Glu/Leu/Phe/Val/Trp_DH_C"/>
</dbReference>
<reference evidence="5 6" key="1">
    <citation type="journal article" date="2013" name="MBio">
        <title>Genome sequencing of the plant pathogen Taphrina deformans, the causal agent of peach leaf curl.</title>
        <authorList>
            <person name="Cisse O.H."/>
            <person name="Almeida J.M.G.C.F."/>
            <person name="Fonseca A."/>
            <person name="Kumar A.A."/>
            <person name="Salojaervi J."/>
            <person name="Overmyer K."/>
            <person name="Hauser P.M."/>
            <person name="Pagni M."/>
        </authorList>
    </citation>
    <scope>NUCLEOTIDE SEQUENCE [LARGE SCALE GENOMIC DNA]</scope>
    <source>
        <strain evidence="6">PYCC 5710 / ATCC 11124 / CBS 356.35 / IMI 108563 / JCM 9778 / NBRC 8474</strain>
    </source>
</reference>
<name>R4XE80_TAPDE</name>
<evidence type="ECO:0000256" key="1">
    <source>
        <dbReference type="ARBA" id="ARBA00006382"/>
    </source>
</evidence>
<dbReference type="InterPro" id="IPR046346">
    <property type="entry name" value="Aminoacid_DH-like_N_sf"/>
</dbReference>
<accession>R4XE80</accession>
<evidence type="ECO:0000256" key="2">
    <source>
        <dbReference type="ARBA" id="ARBA00023002"/>
    </source>
</evidence>
<dbReference type="Proteomes" id="UP000013776">
    <property type="component" value="Unassembled WGS sequence"/>
</dbReference>
<evidence type="ECO:0000313" key="6">
    <source>
        <dbReference type="Proteomes" id="UP000013776"/>
    </source>
</evidence>
<dbReference type="SMART" id="SM00839">
    <property type="entry name" value="ELFV_dehydrog"/>
    <property type="match status" value="1"/>
</dbReference>
<dbReference type="InterPro" id="IPR055480">
    <property type="entry name" value="NAD-GDH_N"/>
</dbReference>
<keyword evidence="6" id="KW-1185">Reference proteome</keyword>
<dbReference type="Pfam" id="PF23147">
    <property type="entry name" value="GDH2_N"/>
    <property type="match status" value="1"/>
</dbReference>
<sequence>MTLLPDIKQMLSGLPTDGTATPETPEDHKLNRRASIGYNEWRFAGKLSQKDLVVDIIQKQNWIPGDKIKEEVDLYYGLGIDDLYFSETSVDTIAGHVLSFYAAKCKAAAKQNDGGLQVSMVVEAEDHAVYIDTSFPGVTDSAGPLYEIRLEDKYLNFKPGNKNVFRVETFRSAMAGVGTKGQELRSYFVNQCHFVNDNLDCGDEANLEMVSDKTFLEKASKNTKSIYKNMIEAVLPRTGPVIDRYEVEGTGEWRIVIGLKRGSGANYFSAITDLYHYYGIQESVYAHCVSIFTTHFLNRLGNEYTTLRQQLDPNNALHQQLLAKLKRRLRSETYTRNDIVNSIRSKPEVIKVLYQQFADVHRIVPKLNGQGISRPTSTSPASISGQGRQIKSQELLSFVATQTTDEHQTKILSGFLIFNDHVLKTNFYQATKSAISFRFDPAFLPLEEYPQRLFAMFFVVGAEFRGFHLRFKNVSRGGIRLVSSRSNEAYSINARSLFDENYALASTQDRKNKELPEGGAKGVILLDADAQDKGESAFQKYVDSLIDLLLEGKSPNIKDKIVDLYGKDETLYCGPDEGTAGFVDWATTHAKTRGAPWWKSFFTGKSKTLGGIPHDVYGMTSLSVRQYLERTYERLGLDERTMTKVQTGGPDGDLGSNEILLGQEKTVAIIDGSGVLCDPAGLSKTELLRLARARQMISHYDTGVLSPQGYRILIDEVNRVLPTGEKVARGIDFRNSAHLRNFNAGQAGRSADVLSPQGGRPEAINISNVGGLIENGTPTYSYIIEGANLFITQDARLELEKAGCVVFKDASTNKVRSYTEL</sequence>
<dbReference type="PANTHER" id="PTHR11606:SF24">
    <property type="entry name" value="NAD-SPECIFIC GLUTAMATE DEHYDROGENASE"/>
    <property type="match status" value="1"/>
</dbReference>
<dbReference type="SUPFAM" id="SSF51735">
    <property type="entry name" value="NAD(P)-binding Rossmann-fold domains"/>
    <property type="match status" value="1"/>
</dbReference>
<dbReference type="InterPro" id="IPR036291">
    <property type="entry name" value="NAD(P)-bd_dom_sf"/>
</dbReference>
<feature type="domain" description="Glutamate/phenylalanine/leucine/valine/L-tryptophan dehydrogenase C-terminal" evidence="4">
    <location>
        <begin position="611"/>
        <end position="820"/>
    </location>
</feature>
<dbReference type="Pfam" id="PF23152">
    <property type="entry name" value="GDH_2nd"/>
    <property type="match status" value="1"/>
</dbReference>
<comment type="caution">
    <text evidence="5">The sequence shown here is derived from an EMBL/GenBank/DDBJ whole genome shotgun (WGS) entry which is preliminary data.</text>
</comment>
<keyword evidence="2" id="KW-0560">Oxidoreductase</keyword>
<comment type="similarity">
    <text evidence="1">Belongs to the Glu/Leu/Phe/Val dehydrogenases family.</text>
</comment>
<dbReference type="STRING" id="1097556.R4XE80"/>
<dbReference type="GO" id="GO:0004352">
    <property type="term" value="F:glutamate dehydrogenase (NAD+) activity"/>
    <property type="evidence" value="ECO:0007669"/>
    <property type="project" value="TreeGrafter"/>
</dbReference>
<dbReference type="OrthoDB" id="184415at2759"/>
<dbReference type="eggNOG" id="KOG2250">
    <property type="taxonomic scope" value="Eukaryota"/>
</dbReference>
<dbReference type="GO" id="GO:0006538">
    <property type="term" value="P:L-glutamate catabolic process"/>
    <property type="evidence" value="ECO:0007669"/>
    <property type="project" value="TreeGrafter"/>
</dbReference>
<keyword evidence="3" id="KW-0520">NAD</keyword>